<dbReference type="InterPro" id="IPR003362">
    <property type="entry name" value="Bact_transf"/>
</dbReference>
<evidence type="ECO:0000259" key="7">
    <source>
        <dbReference type="Pfam" id="PF02397"/>
    </source>
</evidence>
<evidence type="ECO:0000256" key="5">
    <source>
        <dbReference type="ARBA" id="ARBA00023136"/>
    </source>
</evidence>
<evidence type="ECO:0000313" key="8">
    <source>
        <dbReference type="EMBL" id="VAX22687.1"/>
    </source>
</evidence>
<dbReference type="NCBIfam" id="TIGR03025">
    <property type="entry name" value="EPS_sugtrans"/>
    <property type="match status" value="1"/>
</dbReference>
<keyword evidence="5 6" id="KW-0472">Membrane</keyword>
<proteinExistence type="predicted"/>
<dbReference type="Pfam" id="PF13727">
    <property type="entry name" value="CoA_binding_3"/>
    <property type="match status" value="1"/>
</dbReference>
<dbReference type="EMBL" id="UOGE01000078">
    <property type="protein sequence ID" value="VAX22687.1"/>
    <property type="molecule type" value="Genomic_DNA"/>
</dbReference>
<feature type="transmembrane region" description="Helical" evidence="6">
    <location>
        <begin position="48"/>
        <end position="70"/>
    </location>
</feature>
<dbReference type="AlphaFoldDB" id="A0A3B1D1U5"/>
<dbReference type="PANTHER" id="PTHR30576">
    <property type="entry name" value="COLANIC BIOSYNTHESIS UDP-GLUCOSE LIPID CARRIER TRANSFERASE"/>
    <property type="match status" value="1"/>
</dbReference>
<protein>
    <submittedName>
        <fullName evidence="8">Undecaprenyl-phosphate galactosephosphotransferase</fullName>
        <ecNumber evidence="8">2.7.8.6</ecNumber>
    </submittedName>
</protein>
<dbReference type="SUPFAM" id="SSF51735">
    <property type="entry name" value="NAD(P)-binding Rossmann-fold domains"/>
    <property type="match status" value="1"/>
</dbReference>
<reference evidence="8" key="1">
    <citation type="submission" date="2018-06" db="EMBL/GenBank/DDBJ databases">
        <authorList>
            <person name="Zhirakovskaya E."/>
        </authorList>
    </citation>
    <scope>NUCLEOTIDE SEQUENCE</scope>
</reference>
<keyword evidence="3 6" id="KW-0812">Transmembrane</keyword>
<dbReference type="EC" id="2.7.8.6" evidence="8"/>
<dbReference type="GO" id="GO:0047360">
    <property type="term" value="F:undecaprenyl-phosphate galactose phosphotransferase activity"/>
    <property type="evidence" value="ECO:0007669"/>
    <property type="project" value="UniProtKB-EC"/>
</dbReference>
<dbReference type="NCBIfam" id="TIGR03023">
    <property type="entry name" value="WcaJ_sugtrans"/>
    <property type="match status" value="1"/>
</dbReference>
<comment type="subcellular location">
    <subcellularLocation>
        <location evidence="1">Membrane</location>
        <topology evidence="1">Multi-pass membrane protein</topology>
    </subcellularLocation>
</comment>
<dbReference type="GO" id="GO:0016020">
    <property type="term" value="C:membrane"/>
    <property type="evidence" value="ECO:0007669"/>
    <property type="project" value="UniProtKB-SubCell"/>
</dbReference>
<keyword evidence="2 8" id="KW-0808">Transferase</keyword>
<feature type="transmembrane region" description="Helical" evidence="6">
    <location>
        <begin position="280"/>
        <end position="304"/>
    </location>
</feature>
<gene>
    <name evidence="8" type="ORF">MNBD_NITROSPINAE02-1894</name>
</gene>
<dbReference type="InterPro" id="IPR017473">
    <property type="entry name" value="Undecaprenyl-P_gluc_Ptfrase"/>
</dbReference>
<sequence>MLKKHNQLFLFAMLVVDIGVVSFSWILAYELRFGLLPATKGVPPLIEYIKVLPVIIVIWAVSLQLGGLYYQMRSDSRFHEYFRIFKTSTISILIMAAIAFFYRNFEFSRLMIGIFWMSSMISLVLSHVAVRTGLKYARRRGYNQRFVIIIGAGKLGRTLAEKFSHHPESGLKVVGILSDSPEDIGKNIHGYEVLGTIEHLKEMIKNHSIDQIFIALPRNAEVRLEKTLSLLGDETVDIKLAPDILHLMQLNAGVEDFDGIPIVSLSESPMYGWNVIFKRVFDITLSLIGLVFWAPVMVAVAIAVKLESSGPILYKQERMSLGGARFVMYKFRSMQVDAEKKSGPRWAADKDDRRTKVGEFIRKTNLDELPQIFNVLKGDMSLVGPRPERPHFVDSFKTSIPRYMFRHKVKAGMTGWAQVNGLRGNTSLEDRITHDLFYIENWSLLLDIKIILLTIWKGFVDKHAY</sequence>
<feature type="transmembrane region" description="Helical" evidence="6">
    <location>
        <begin position="82"/>
        <end position="102"/>
    </location>
</feature>
<evidence type="ECO:0000256" key="1">
    <source>
        <dbReference type="ARBA" id="ARBA00004141"/>
    </source>
</evidence>
<dbReference type="PANTHER" id="PTHR30576:SF0">
    <property type="entry name" value="UNDECAPRENYL-PHOSPHATE N-ACETYLGALACTOSAMINYL 1-PHOSPHATE TRANSFERASE-RELATED"/>
    <property type="match status" value="1"/>
</dbReference>
<organism evidence="8">
    <name type="scientific">hydrothermal vent metagenome</name>
    <dbReference type="NCBI Taxonomy" id="652676"/>
    <lineage>
        <taxon>unclassified sequences</taxon>
        <taxon>metagenomes</taxon>
        <taxon>ecological metagenomes</taxon>
    </lineage>
</organism>
<feature type="domain" description="Bacterial sugar transferase" evidence="7">
    <location>
        <begin position="278"/>
        <end position="458"/>
    </location>
</feature>
<dbReference type="Gene3D" id="3.40.50.720">
    <property type="entry name" value="NAD(P)-binding Rossmann-like Domain"/>
    <property type="match status" value="1"/>
</dbReference>
<feature type="transmembrane region" description="Helical" evidence="6">
    <location>
        <begin position="7"/>
        <end position="28"/>
    </location>
</feature>
<name>A0A3B1D1U5_9ZZZZ</name>
<dbReference type="InterPro" id="IPR017475">
    <property type="entry name" value="EPS_sugar_tfrase"/>
</dbReference>
<accession>A0A3B1D1U5</accession>
<evidence type="ECO:0000256" key="2">
    <source>
        <dbReference type="ARBA" id="ARBA00022679"/>
    </source>
</evidence>
<evidence type="ECO:0000256" key="3">
    <source>
        <dbReference type="ARBA" id="ARBA00022692"/>
    </source>
</evidence>
<dbReference type="InterPro" id="IPR036291">
    <property type="entry name" value="NAD(P)-bd_dom_sf"/>
</dbReference>
<keyword evidence="4 6" id="KW-1133">Transmembrane helix</keyword>
<evidence type="ECO:0000256" key="6">
    <source>
        <dbReference type="SAM" id="Phobius"/>
    </source>
</evidence>
<dbReference type="Pfam" id="PF02397">
    <property type="entry name" value="Bac_transf"/>
    <property type="match status" value="1"/>
</dbReference>
<feature type="transmembrane region" description="Helical" evidence="6">
    <location>
        <begin position="108"/>
        <end position="130"/>
    </location>
</feature>
<evidence type="ECO:0000256" key="4">
    <source>
        <dbReference type="ARBA" id="ARBA00022989"/>
    </source>
</evidence>